<name>A0AAV4VCB7_9ARAC</name>
<proteinExistence type="predicted"/>
<organism evidence="1 2">
    <name type="scientific">Caerostris darwini</name>
    <dbReference type="NCBI Taxonomy" id="1538125"/>
    <lineage>
        <taxon>Eukaryota</taxon>
        <taxon>Metazoa</taxon>
        <taxon>Ecdysozoa</taxon>
        <taxon>Arthropoda</taxon>
        <taxon>Chelicerata</taxon>
        <taxon>Arachnida</taxon>
        <taxon>Araneae</taxon>
        <taxon>Araneomorphae</taxon>
        <taxon>Entelegynae</taxon>
        <taxon>Araneoidea</taxon>
        <taxon>Araneidae</taxon>
        <taxon>Caerostris</taxon>
    </lineage>
</organism>
<dbReference type="Proteomes" id="UP001054837">
    <property type="component" value="Unassembled WGS sequence"/>
</dbReference>
<dbReference type="EMBL" id="BPLQ01012776">
    <property type="protein sequence ID" value="GIY67767.1"/>
    <property type="molecule type" value="Genomic_DNA"/>
</dbReference>
<dbReference type="AlphaFoldDB" id="A0AAV4VCB7"/>
<comment type="caution">
    <text evidence="1">The sequence shown here is derived from an EMBL/GenBank/DDBJ whole genome shotgun (WGS) entry which is preliminary data.</text>
</comment>
<reference evidence="1 2" key="1">
    <citation type="submission" date="2021-06" db="EMBL/GenBank/DDBJ databases">
        <title>Caerostris darwini draft genome.</title>
        <authorList>
            <person name="Kono N."/>
            <person name="Arakawa K."/>
        </authorList>
    </citation>
    <scope>NUCLEOTIDE SEQUENCE [LARGE SCALE GENOMIC DNA]</scope>
</reference>
<evidence type="ECO:0000313" key="1">
    <source>
        <dbReference type="EMBL" id="GIY67767.1"/>
    </source>
</evidence>
<accession>A0AAV4VCB7</accession>
<evidence type="ECO:0008006" key="3">
    <source>
        <dbReference type="Google" id="ProtNLM"/>
    </source>
</evidence>
<keyword evidence="2" id="KW-1185">Reference proteome</keyword>
<evidence type="ECO:0000313" key="2">
    <source>
        <dbReference type="Proteomes" id="UP001054837"/>
    </source>
</evidence>
<sequence length="118" mass="13978">MHCRFVIKESEKDVSWRNPHSADYLRRWAIPKTEIMRKKKASSLNSDFTAPFPFSVHCVMAQYNNSNATCKSLTDIWQRDRLLGSSFSIGGSDFYRSRSIKSKWHRNHCLKWMTRDFL</sequence>
<protein>
    <recommendedName>
        <fullName evidence="3">Ycf15</fullName>
    </recommendedName>
</protein>
<gene>
    <name evidence="1" type="ORF">CDAR_36081</name>
</gene>